<gene>
    <name evidence="2" type="ORF">A9F13_01g07953</name>
</gene>
<dbReference type="EMBL" id="LYUB02000001">
    <property type="protein sequence ID" value="OVF11302.1"/>
    <property type="molecule type" value="Genomic_DNA"/>
</dbReference>
<comment type="caution">
    <text evidence="2">The sequence shown here is derived from an EMBL/GenBank/DDBJ whole genome shotgun (WGS) entry which is preliminary data.</text>
</comment>
<protein>
    <submittedName>
        <fullName evidence="2">Uncharacterized protein</fullName>
    </submittedName>
</protein>
<keyword evidence="1" id="KW-0175">Coiled coil</keyword>
<evidence type="ECO:0000313" key="3">
    <source>
        <dbReference type="Proteomes" id="UP000195602"/>
    </source>
</evidence>
<evidence type="ECO:0000313" key="2">
    <source>
        <dbReference type="EMBL" id="OVF11302.1"/>
    </source>
</evidence>
<dbReference type="KEGG" id="clus:A9F13_01g07953"/>
<proteinExistence type="predicted"/>
<reference evidence="2 3" key="1">
    <citation type="submission" date="2017-04" db="EMBL/GenBank/DDBJ databases">
        <title>Draft genome of the yeast Clavispora lusitaniae type strain CBS 6936.</title>
        <authorList>
            <person name="Durrens P."/>
            <person name="Klopp C."/>
            <person name="Biteau N."/>
            <person name="Fitton-Ouhabi V."/>
            <person name="Dementhon K."/>
            <person name="Accoceberry I."/>
            <person name="Sherman D.J."/>
            <person name="Noel T."/>
        </authorList>
    </citation>
    <scope>NUCLEOTIDE SEQUENCE [LARGE SCALE GENOMIC DNA]</scope>
    <source>
        <strain evidence="2 3">CBS 6936</strain>
    </source>
</reference>
<feature type="coiled-coil region" evidence="1">
    <location>
        <begin position="227"/>
        <end position="343"/>
    </location>
</feature>
<organism evidence="2 3">
    <name type="scientific">Clavispora lusitaniae</name>
    <name type="common">Candida lusitaniae</name>
    <dbReference type="NCBI Taxonomy" id="36911"/>
    <lineage>
        <taxon>Eukaryota</taxon>
        <taxon>Fungi</taxon>
        <taxon>Dikarya</taxon>
        <taxon>Ascomycota</taxon>
        <taxon>Saccharomycotina</taxon>
        <taxon>Pichiomycetes</taxon>
        <taxon>Metschnikowiaceae</taxon>
        <taxon>Clavispora</taxon>
    </lineage>
</organism>
<dbReference type="AlphaFoldDB" id="A0AA91Q555"/>
<accession>A0AA91Q555</accession>
<sequence length="636" mass="72815">MSFSPNASKRRRVLSDIVNSTLPMVDSSRRKSLGFDLARIEHNIPPSSIPEPPSDSTKVIKEKAIQNRAGSAIPTMSRAHSYSKYLQVSKSLSEKCKVNSAGFEAPFDDKPDSESFEKLEELTSLRKKLSREVAEANRTLETLKKESKELERTHKRLRRQTSEKETQIRLLAAQFEAKEQKVQENVAHEAQMTDLRLREHENKLLNDYNEAKFKLETEIAENTEYNDPETTKAIEELEAQKSQLEKELEEAISRKEEAINSEMASMEAEVDETLKQKTIEVDKASAQFQEKQSALEQLLNQCDALSKDVQQKQDEKTELENQVEEMEQQINGFDVLKSSLKQELALLNDDMLAVQGEDSDWHKKVEEEQQKFLEVKRKHDMYSNTRRYLEHTIMSHESTLRRFVRIENSIASVRGSEVHLGNDGYRFEKAGFLQIDPDYPLEWKLLVEEALLHSNVSLLFCGSDKKPSMHNVQTVFRFLKQAEQAQNDWSFKISLQSIGFSKNEIFDMLNSSTDTSIEYAKGTLSVISQRMLVQNMKDISLAAKNIDSYETAIYHLFTIDGENIRTHSKSVKYLSIMNLTQLPTSDQIQVLSETTSEPGQLARHLMTETKCLCACDISHGDANEVKPFLQTIEALK</sequence>
<name>A0AA91Q555_CLALS</name>
<evidence type="ECO:0000256" key="1">
    <source>
        <dbReference type="SAM" id="Coils"/>
    </source>
</evidence>
<dbReference type="Proteomes" id="UP000195602">
    <property type="component" value="Unassembled WGS sequence"/>
</dbReference>
<feature type="coiled-coil region" evidence="1">
    <location>
        <begin position="119"/>
        <end position="167"/>
    </location>
</feature>